<dbReference type="Proteomes" id="UP000003835">
    <property type="component" value="Unassembled WGS sequence"/>
</dbReference>
<evidence type="ECO:0000313" key="1">
    <source>
        <dbReference type="EMBL" id="EDX74452.1"/>
    </source>
</evidence>
<dbReference type="EMBL" id="DS989853">
    <property type="protein sequence ID" value="EDX74452.1"/>
    <property type="molecule type" value="Genomic_DNA"/>
</dbReference>
<sequence length="47" mass="5347">MRVAIPICIVYHFNQQRTTCPNWTTNKKHGETFGEVPILPVSLSVYG</sequence>
<keyword evidence="2" id="KW-1185">Reference proteome</keyword>
<organism evidence="1 2">
    <name type="scientific">Coleofasciculus chthonoplastes PCC 7420</name>
    <dbReference type="NCBI Taxonomy" id="118168"/>
    <lineage>
        <taxon>Bacteria</taxon>
        <taxon>Bacillati</taxon>
        <taxon>Cyanobacteriota</taxon>
        <taxon>Cyanophyceae</taxon>
        <taxon>Coleofasciculales</taxon>
        <taxon>Coleofasciculaceae</taxon>
        <taxon>Coleofasciculus</taxon>
    </lineage>
</organism>
<evidence type="ECO:0000313" key="2">
    <source>
        <dbReference type="Proteomes" id="UP000003835"/>
    </source>
</evidence>
<dbReference type="HOGENOM" id="CLU_3166752_0_0_3"/>
<reference evidence="1 2" key="1">
    <citation type="submission" date="2008-07" db="EMBL/GenBank/DDBJ databases">
        <authorList>
            <person name="Tandeau de Marsac N."/>
            <person name="Ferriera S."/>
            <person name="Johnson J."/>
            <person name="Kravitz S."/>
            <person name="Beeson K."/>
            <person name="Sutton G."/>
            <person name="Rogers Y.-H."/>
            <person name="Friedman R."/>
            <person name="Frazier M."/>
            <person name="Venter J.C."/>
        </authorList>
    </citation>
    <scope>NUCLEOTIDE SEQUENCE [LARGE SCALE GENOMIC DNA]</scope>
    <source>
        <strain evidence="1 2">PCC 7420</strain>
    </source>
</reference>
<name>B4VUU1_9CYAN</name>
<protein>
    <submittedName>
        <fullName evidence="1">Uncharacterized protein</fullName>
    </submittedName>
</protein>
<gene>
    <name evidence="1" type="ORF">MC7420_3976</name>
</gene>
<proteinExistence type="predicted"/>
<dbReference type="AlphaFoldDB" id="B4VUU1"/>
<accession>B4VUU1</accession>